<dbReference type="EMBL" id="BAAAFD010000019">
    <property type="protein sequence ID" value="GAA0860155.1"/>
    <property type="molecule type" value="Genomic_DNA"/>
</dbReference>
<evidence type="ECO:0000313" key="3">
    <source>
        <dbReference type="Proteomes" id="UP001500359"/>
    </source>
</evidence>
<organism evidence="2 3">
    <name type="scientific">Aliiglaciecola litoralis</name>
    <dbReference type="NCBI Taxonomy" id="582857"/>
    <lineage>
        <taxon>Bacteria</taxon>
        <taxon>Pseudomonadati</taxon>
        <taxon>Pseudomonadota</taxon>
        <taxon>Gammaproteobacteria</taxon>
        <taxon>Alteromonadales</taxon>
        <taxon>Alteromonadaceae</taxon>
        <taxon>Aliiglaciecola</taxon>
    </lineage>
</organism>
<protein>
    <recommendedName>
        <fullName evidence="4">Polysaccharide biosynthesis protein</fullName>
    </recommendedName>
</protein>
<sequence length="397" mass="44434">MPFINRLLNSTPLLLLSIQVSSFVVPWLIVLWLSHQQGAQQVGTFSYILALLAPLTLLLASPSRNFLLASSDEQDPIHLSLRAYMGLFGLLIALAIGVWLEQWGLVLAIYLFKITEQLFDLSIAESIKHRHTQRLLMITLSKWGAILLASVAALLTHSLPITLFAISVLFVVICVYQQKHVLLSLNVAALLALAKRALPLSLSALCFSIYFNIPRYIMGGEEDRILLSVYTVASFLVMAALVLVNAVVQSRLHMLKQAWLLAHKQDFHVHIRHCVVIILMLFFVLQIAHVPMFAELFWAAHNNIQLTDGDHTQVYTLVLLLSWGPLLFSFSNYLFVISGRHKLLLLFTVCNIVFCYIIGSVIFNQFAFSGLMVLVAVSSVLQCAGGIWSLRTTPRES</sequence>
<keyword evidence="1" id="KW-0472">Membrane</keyword>
<feature type="transmembrane region" description="Helical" evidence="1">
    <location>
        <begin position="45"/>
        <end position="63"/>
    </location>
</feature>
<dbReference type="Proteomes" id="UP001500359">
    <property type="component" value="Unassembled WGS sequence"/>
</dbReference>
<feature type="transmembrane region" description="Helical" evidence="1">
    <location>
        <begin position="159"/>
        <end position="176"/>
    </location>
</feature>
<feature type="transmembrane region" description="Helical" evidence="1">
    <location>
        <begin position="197"/>
        <end position="213"/>
    </location>
</feature>
<accession>A0ABN1LTZ3</accession>
<proteinExistence type="predicted"/>
<keyword evidence="1" id="KW-0812">Transmembrane</keyword>
<keyword evidence="1" id="KW-1133">Transmembrane helix</keyword>
<feature type="transmembrane region" description="Helical" evidence="1">
    <location>
        <begin position="269"/>
        <end position="294"/>
    </location>
</feature>
<feature type="transmembrane region" description="Helical" evidence="1">
    <location>
        <begin position="314"/>
        <end position="336"/>
    </location>
</feature>
<evidence type="ECO:0000313" key="2">
    <source>
        <dbReference type="EMBL" id="GAA0860155.1"/>
    </source>
</evidence>
<feature type="transmembrane region" description="Helical" evidence="1">
    <location>
        <begin position="343"/>
        <end position="363"/>
    </location>
</feature>
<comment type="caution">
    <text evidence="2">The sequence shown here is derived from an EMBL/GenBank/DDBJ whole genome shotgun (WGS) entry which is preliminary data.</text>
</comment>
<evidence type="ECO:0008006" key="4">
    <source>
        <dbReference type="Google" id="ProtNLM"/>
    </source>
</evidence>
<keyword evidence="3" id="KW-1185">Reference proteome</keyword>
<feature type="transmembrane region" description="Helical" evidence="1">
    <location>
        <begin position="83"/>
        <end position="112"/>
    </location>
</feature>
<dbReference type="RefSeq" id="WP_343862549.1">
    <property type="nucleotide sequence ID" value="NZ_BAAAFD010000019.1"/>
</dbReference>
<feature type="transmembrane region" description="Helical" evidence="1">
    <location>
        <begin position="225"/>
        <end position="248"/>
    </location>
</feature>
<gene>
    <name evidence="2" type="ORF">GCM10009114_36240</name>
</gene>
<name>A0ABN1LTZ3_9ALTE</name>
<feature type="transmembrane region" description="Helical" evidence="1">
    <location>
        <begin position="12"/>
        <end position="33"/>
    </location>
</feature>
<reference evidence="2 3" key="1">
    <citation type="journal article" date="2019" name="Int. J. Syst. Evol. Microbiol.">
        <title>The Global Catalogue of Microorganisms (GCM) 10K type strain sequencing project: providing services to taxonomists for standard genome sequencing and annotation.</title>
        <authorList>
            <consortium name="The Broad Institute Genomics Platform"/>
            <consortium name="The Broad Institute Genome Sequencing Center for Infectious Disease"/>
            <person name="Wu L."/>
            <person name="Ma J."/>
        </authorList>
    </citation>
    <scope>NUCLEOTIDE SEQUENCE [LARGE SCALE GENOMIC DNA]</scope>
    <source>
        <strain evidence="2 3">JCM 15896</strain>
    </source>
</reference>
<feature type="transmembrane region" description="Helical" evidence="1">
    <location>
        <begin position="369"/>
        <end position="390"/>
    </location>
</feature>
<evidence type="ECO:0000256" key="1">
    <source>
        <dbReference type="SAM" id="Phobius"/>
    </source>
</evidence>